<comment type="caution">
    <text evidence="2">The sequence shown here is derived from an EMBL/GenBank/DDBJ whole genome shotgun (WGS) entry which is preliminary data.</text>
</comment>
<name>A0A645ID14_9ZZZZ</name>
<gene>
    <name evidence="2" type="primary">folD_56</name>
    <name evidence="2" type="ORF">SDC9_195956</name>
</gene>
<proteinExistence type="predicted"/>
<organism evidence="2">
    <name type="scientific">bioreactor metagenome</name>
    <dbReference type="NCBI Taxonomy" id="1076179"/>
    <lineage>
        <taxon>unclassified sequences</taxon>
        <taxon>metagenomes</taxon>
        <taxon>ecological metagenomes</taxon>
    </lineage>
</organism>
<evidence type="ECO:0000313" key="2">
    <source>
        <dbReference type="EMBL" id="MPN48349.1"/>
    </source>
</evidence>
<protein>
    <submittedName>
        <fullName evidence="2">Bifunctional protein FolD protein</fullName>
        <ecNumber evidence="2">3.5.4.9</ecNumber>
    </submittedName>
</protein>
<keyword evidence="2" id="KW-0378">Hydrolase</keyword>
<accession>A0A645ID14</accession>
<reference evidence="2" key="1">
    <citation type="submission" date="2019-08" db="EMBL/GenBank/DDBJ databases">
        <authorList>
            <person name="Kucharzyk K."/>
            <person name="Murdoch R.W."/>
            <person name="Higgins S."/>
            <person name="Loffler F."/>
        </authorList>
    </citation>
    <scope>NUCLEOTIDE SEQUENCE</scope>
</reference>
<dbReference type="EC" id="3.5.4.9" evidence="2"/>
<dbReference type="EMBL" id="VSSQ01110609">
    <property type="protein sequence ID" value="MPN48349.1"/>
    <property type="molecule type" value="Genomic_DNA"/>
</dbReference>
<dbReference type="Pfam" id="PF02882">
    <property type="entry name" value="THF_DHG_CYH_C"/>
    <property type="match status" value="1"/>
</dbReference>
<dbReference type="InterPro" id="IPR020631">
    <property type="entry name" value="THF_DH/CycHdrlase_NAD-bd_dom"/>
</dbReference>
<dbReference type="AlphaFoldDB" id="A0A645ID14"/>
<dbReference type="GO" id="GO:0004488">
    <property type="term" value="F:methylenetetrahydrofolate dehydrogenase (NADP+) activity"/>
    <property type="evidence" value="ECO:0007669"/>
    <property type="project" value="InterPro"/>
</dbReference>
<dbReference type="GO" id="GO:0004477">
    <property type="term" value="F:methenyltetrahydrofolate cyclohydrolase activity"/>
    <property type="evidence" value="ECO:0007669"/>
    <property type="project" value="UniProtKB-EC"/>
</dbReference>
<dbReference type="Gene3D" id="3.40.50.10860">
    <property type="entry name" value="Leucine Dehydrogenase, chain A, domain 1"/>
    <property type="match status" value="1"/>
</dbReference>
<feature type="domain" description="Tetrahydrofolate dehydrogenase/cyclohydrolase NAD(P)-binding" evidence="1">
    <location>
        <begin position="2"/>
        <end position="32"/>
    </location>
</feature>
<evidence type="ECO:0000259" key="1">
    <source>
        <dbReference type="Pfam" id="PF02882"/>
    </source>
</evidence>
<sequence length="37" mass="3682">MAVASQVTPVPGGVGSLTTAILMGNVLKAMKIQGVIK</sequence>